<proteinExistence type="predicted"/>
<evidence type="ECO:0000313" key="2">
    <source>
        <dbReference type="Proteomes" id="UP001187531"/>
    </source>
</evidence>
<keyword evidence="2" id="KW-1185">Reference proteome</keyword>
<dbReference type="Proteomes" id="UP001187531">
    <property type="component" value="Unassembled WGS sequence"/>
</dbReference>
<dbReference type="InterPro" id="IPR028226">
    <property type="entry name" value="LIN37"/>
</dbReference>
<organism evidence="1 2">
    <name type="scientific">Artemia franciscana</name>
    <name type="common">Brine shrimp</name>
    <name type="synonym">Artemia sanfranciscana</name>
    <dbReference type="NCBI Taxonomy" id="6661"/>
    <lineage>
        <taxon>Eukaryota</taxon>
        <taxon>Metazoa</taxon>
        <taxon>Ecdysozoa</taxon>
        <taxon>Arthropoda</taxon>
        <taxon>Crustacea</taxon>
        <taxon>Branchiopoda</taxon>
        <taxon>Anostraca</taxon>
        <taxon>Artemiidae</taxon>
        <taxon>Artemia</taxon>
    </lineage>
</organism>
<dbReference type="GO" id="GO:0017053">
    <property type="term" value="C:transcription repressor complex"/>
    <property type="evidence" value="ECO:0007669"/>
    <property type="project" value="InterPro"/>
</dbReference>
<dbReference type="PANTHER" id="PTHR31336:SF3">
    <property type="entry name" value="PROTEIN LIN-37 HOMOLOG"/>
    <property type="match status" value="1"/>
</dbReference>
<dbReference type="EMBL" id="JAVRJZ010000010">
    <property type="protein sequence ID" value="KAK2717624.1"/>
    <property type="molecule type" value="Genomic_DNA"/>
</dbReference>
<dbReference type="PANTHER" id="PTHR31336">
    <property type="entry name" value="LIN37 HOMOLOG"/>
    <property type="match status" value="1"/>
</dbReference>
<sequence length="325" mass="38402">MIRANQLKEINRARSHENMLNDEPPVIFDEEFEEQFKRATSDRKLKKIKDGSKYYKHHQVKEINRARGHFQNLLERSDSSGSDDDMLNDEPPEIFDQDFEEQFKRETSDWKLIKDIPKQSTKKKEQATDYEFNDHRSYVLKLYDRSVDLGLFSPESPLYSVCRAWIKNDPNNLDIKGKPQSPTPVHELENLFACDEDQLAMGHRPVYFLPPPDRPPLDRRGMPVDSRIPIPAKPNREAIEACISQPEPIMKGQELLRNHLVHWWNVRQKWNAGCRQREKRYERSLNILRRMYERYELGATTVGFPDGVIFIKILWLLRGVSPVFR</sequence>
<dbReference type="AlphaFoldDB" id="A0AA88I0D0"/>
<comment type="caution">
    <text evidence="1">The sequence shown here is derived from an EMBL/GenBank/DDBJ whole genome shotgun (WGS) entry which is preliminary data.</text>
</comment>
<gene>
    <name evidence="1" type="ORF">QYM36_006412</name>
</gene>
<dbReference type="GO" id="GO:0031523">
    <property type="term" value="C:Myb complex"/>
    <property type="evidence" value="ECO:0007669"/>
    <property type="project" value="TreeGrafter"/>
</dbReference>
<evidence type="ECO:0000313" key="1">
    <source>
        <dbReference type="EMBL" id="KAK2717624.1"/>
    </source>
</evidence>
<name>A0AA88I0D0_ARTSF</name>
<accession>A0AA88I0D0</accession>
<protein>
    <submittedName>
        <fullName evidence="1">Uncharacterized protein</fullName>
    </submittedName>
</protein>
<dbReference type="GO" id="GO:0000122">
    <property type="term" value="P:negative regulation of transcription by RNA polymerase II"/>
    <property type="evidence" value="ECO:0007669"/>
    <property type="project" value="TreeGrafter"/>
</dbReference>
<dbReference type="Pfam" id="PF15306">
    <property type="entry name" value="LIN37"/>
    <property type="match status" value="1"/>
</dbReference>
<reference evidence="1" key="1">
    <citation type="submission" date="2023-07" db="EMBL/GenBank/DDBJ databases">
        <title>Chromosome-level genome assembly of Artemia franciscana.</title>
        <authorList>
            <person name="Jo E."/>
        </authorList>
    </citation>
    <scope>NUCLEOTIDE SEQUENCE</scope>
    <source>
        <tissue evidence="1">Whole body</tissue>
    </source>
</reference>